<dbReference type="RefSeq" id="WP_115549139.1">
    <property type="nucleotide sequence ID" value="NZ_QRGP01000001.1"/>
</dbReference>
<protein>
    <submittedName>
        <fullName evidence="1">ATPase</fullName>
    </submittedName>
</protein>
<dbReference type="InterPro" id="IPR015223">
    <property type="entry name" value="MipZ"/>
</dbReference>
<reference evidence="2" key="1">
    <citation type="submission" date="2018-08" db="EMBL/GenBank/DDBJ databases">
        <authorList>
            <person name="Kim S.-J."/>
            <person name="Jung G.-Y."/>
        </authorList>
    </citation>
    <scope>NUCLEOTIDE SEQUENCE [LARGE SCALE GENOMIC DNA]</scope>
    <source>
        <strain evidence="2">GY_G</strain>
    </source>
</reference>
<dbReference type="Pfam" id="PF09140">
    <property type="entry name" value="MipZ"/>
    <property type="match status" value="1"/>
</dbReference>
<dbReference type="Proteomes" id="UP000263833">
    <property type="component" value="Unassembled WGS sequence"/>
</dbReference>
<dbReference type="PANTHER" id="PTHR13696">
    <property type="entry name" value="P-LOOP CONTAINING NUCLEOSIDE TRIPHOSPHATE HYDROLASE"/>
    <property type="match status" value="1"/>
</dbReference>
<gene>
    <name evidence="1" type="ORF">DXH95_09755</name>
</gene>
<dbReference type="OrthoDB" id="13869at2"/>
<keyword evidence="2" id="KW-1185">Reference proteome</keyword>
<dbReference type="CDD" id="cd02042">
    <property type="entry name" value="ParAB_family"/>
    <property type="match status" value="1"/>
</dbReference>
<dbReference type="InterPro" id="IPR027417">
    <property type="entry name" value="P-loop_NTPase"/>
</dbReference>
<dbReference type="AlphaFoldDB" id="A0A371BJ50"/>
<evidence type="ECO:0000313" key="1">
    <source>
        <dbReference type="EMBL" id="RDV07595.1"/>
    </source>
</evidence>
<name>A0A371BJ50_9SPHN</name>
<comment type="caution">
    <text evidence="1">The sequence shown here is derived from an EMBL/GenBank/DDBJ whole genome shotgun (WGS) entry which is preliminary data.</text>
</comment>
<dbReference type="PANTHER" id="PTHR13696:SF96">
    <property type="entry name" value="COBQ_COBB_MIND_PARA NUCLEOTIDE BINDING DOMAIN-CONTAINING PROTEIN"/>
    <property type="match status" value="1"/>
</dbReference>
<proteinExistence type="predicted"/>
<dbReference type="EMBL" id="QRGP01000001">
    <property type="protein sequence ID" value="RDV07595.1"/>
    <property type="molecule type" value="Genomic_DNA"/>
</dbReference>
<evidence type="ECO:0000313" key="2">
    <source>
        <dbReference type="Proteomes" id="UP000263833"/>
    </source>
</evidence>
<dbReference type="SUPFAM" id="SSF52540">
    <property type="entry name" value="P-loop containing nucleoside triphosphate hydrolases"/>
    <property type="match status" value="1"/>
</dbReference>
<dbReference type="Gene3D" id="3.40.50.300">
    <property type="entry name" value="P-loop containing nucleotide triphosphate hydrolases"/>
    <property type="match status" value="1"/>
</dbReference>
<accession>A0A371BJ50</accession>
<dbReference type="InterPro" id="IPR050678">
    <property type="entry name" value="DNA_Partitioning_ATPase"/>
</dbReference>
<organism evidence="1 2">
    <name type="scientific">Sphingorhabdus pulchriflava</name>
    <dbReference type="NCBI Taxonomy" id="2292257"/>
    <lineage>
        <taxon>Bacteria</taxon>
        <taxon>Pseudomonadati</taxon>
        <taxon>Pseudomonadota</taxon>
        <taxon>Alphaproteobacteria</taxon>
        <taxon>Sphingomonadales</taxon>
        <taxon>Sphingomonadaceae</taxon>
        <taxon>Sphingorhabdus</taxon>
    </lineage>
</organism>
<sequence length="272" mass="30353">MKYPVGGQRGHIIVFANEKGGVGKSTSAFHTCIALCNAGESVAALDVDLRQLTLHHALWARQESEREFGVKLPGPEQILLAQQNENELEEKLRMARIHHDFIIIDVGGHDSPIARKAIFMADTIITPVNDSFIDLDMLGRIDPRTGELRTLGNFARLVEHLKEPGMAIRPKALDWVVMQNRSRNFATKNERKVLDALEKIAPVAGFRIVPGLRERVTYRELFPMGLTLFDLEAIPELGKPQHNAREEIWAMLRALKLPSAALNKAIAPAQVP</sequence>